<dbReference type="RefSeq" id="WP_324179721.1">
    <property type="nucleotide sequence ID" value="NZ_BAABAW010000007.1"/>
</dbReference>
<gene>
    <name evidence="1" type="primary">pxpA</name>
    <name evidence="1" type="ORF">U6A24_09475</name>
</gene>
<dbReference type="Pfam" id="PF03746">
    <property type="entry name" value="LamB_YcsF"/>
    <property type="match status" value="1"/>
</dbReference>
<dbReference type="Proteomes" id="UP001327027">
    <property type="component" value="Unassembled WGS sequence"/>
</dbReference>
<keyword evidence="2" id="KW-1185">Reference proteome</keyword>
<dbReference type="InterPro" id="IPR011330">
    <property type="entry name" value="Glyco_hydro/deAcase_b/a-brl"/>
</dbReference>
<keyword evidence="1" id="KW-0378">Hydrolase</keyword>
<dbReference type="EC" id="3.5.2.9" evidence="1"/>
<proteinExistence type="predicted"/>
<dbReference type="NCBIfam" id="NF003816">
    <property type="entry name" value="PRK05406.1-5"/>
    <property type="match status" value="1"/>
</dbReference>
<dbReference type="SUPFAM" id="SSF88713">
    <property type="entry name" value="Glycoside hydrolase/deacetylase"/>
    <property type="match status" value="1"/>
</dbReference>
<evidence type="ECO:0000313" key="2">
    <source>
        <dbReference type="Proteomes" id="UP001327027"/>
    </source>
</evidence>
<dbReference type="GO" id="GO:0017168">
    <property type="term" value="F:5-oxoprolinase (ATP-hydrolyzing) activity"/>
    <property type="evidence" value="ECO:0007669"/>
    <property type="project" value="UniProtKB-EC"/>
</dbReference>
<accession>A0ABU5ZUF6</accession>
<sequence>MNQIVFNADVGEEAGFDAQIMPYISWCNIACGSHAGNEKVIQKTIELAIENNVKIGAHPSYPDRENFGRKSLMLPYGDLVNTITDQILLVKYFTEKAGEKLHHVKPHGALYNDAVKNSEVAKSILESVKNIDKNLYIITPKDSKLSYLSNDVLTVKYEVFADRNYNSDLTLVSRSEKRAVIKDPMEVFDHVFRMLSKNEIRTIGGEERVVNFDTICVHGDNPNSVKILEFLKNKLTNTDFIFR</sequence>
<evidence type="ECO:0000313" key="1">
    <source>
        <dbReference type="EMBL" id="MEB3345690.1"/>
    </source>
</evidence>
<dbReference type="InterPro" id="IPR005501">
    <property type="entry name" value="LamB/YcsF/PxpA-like"/>
</dbReference>
<dbReference type="EMBL" id="JAYKLX010000004">
    <property type="protein sequence ID" value="MEB3345690.1"/>
    <property type="molecule type" value="Genomic_DNA"/>
</dbReference>
<dbReference type="PANTHER" id="PTHR30292">
    <property type="entry name" value="UNCHARACTERIZED PROTEIN YBGL-RELATED"/>
    <property type="match status" value="1"/>
</dbReference>
<dbReference type="NCBIfam" id="NF003814">
    <property type="entry name" value="PRK05406.1-3"/>
    <property type="match status" value="1"/>
</dbReference>
<dbReference type="PANTHER" id="PTHR30292:SF0">
    <property type="entry name" value="5-OXOPROLINASE SUBUNIT A"/>
    <property type="match status" value="1"/>
</dbReference>
<comment type="caution">
    <text evidence="1">The sequence shown here is derived from an EMBL/GenBank/DDBJ whole genome shotgun (WGS) entry which is preliminary data.</text>
</comment>
<dbReference type="Gene3D" id="3.20.20.370">
    <property type="entry name" value="Glycoside hydrolase/deacetylase"/>
    <property type="match status" value="1"/>
</dbReference>
<protein>
    <submittedName>
        <fullName evidence="1">5-oxoprolinase subunit PxpA</fullName>
        <ecNumber evidence="1">3.5.2.9</ecNumber>
    </submittedName>
</protein>
<reference evidence="1 2" key="1">
    <citation type="journal article" date="2013" name="Int. J. Syst. Evol. Microbiol.">
        <title>Aquimarina gracilis sp. nov., isolated from the gut microflora of a mussel, Mytilus coruscus, and emended description of Aquimarina spongiae.</title>
        <authorList>
            <person name="Park S.C."/>
            <person name="Choe H.N."/>
            <person name="Baik K.S."/>
            <person name="Seong C.N."/>
        </authorList>
    </citation>
    <scope>NUCLEOTIDE SEQUENCE [LARGE SCALE GENOMIC DNA]</scope>
    <source>
        <strain evidence="1 2">PSC32</strain>
    </source>
</reference>
<dbReference type="CDD" id="cd10801">
    <property type="entry name" value="LamB_YcsF_like_1"/>
    <property type="match status" value="1"/>
</dbReference>
<name>A0ABU5ZUF6_9FLAO</name>
<organism evidence="1 2">
    <name type="scientific">Aquimarina gracilis</name>
    <dbReference type="NCBI Taxonomy" id="874422"/>
    <lineage>
        <taxon>Bacteria</taxon>
        <taxon>Pseudomonadati</taxon>
        <taxon>Bacteroidota</taxon>
        <taxon>Flavobacteriia</taxon>
        <taxon>Flavobacteriales</taxon>
        <taxon>Flavobacteriaceae</taxon>
        <taxon>Aquimarina</taxon>
    </lineage>
</organism>